<dbReference type="AlphaFoldDB" id="A0A096AUF0"/>
<evidence type="ECO:0000313" key="1">
    <source>
        <dbReference type="EMBL" id="KGF50336.1"/>
    </source>
</evidence>
<evidence type="ECO:0000313" key="2">
    <source>
        <dbReference type="Proteomes" id="UP000029538"/>
    </source>
</evidence>
<gene>
    <name evidence="1" type="ORF">HMPREF0654_01240</name>
</gene>
<name>A0A096AUF0_9BACT</name>
<dbReference type="Proteomes" id="UP000029538">
    <property type="component" value="Unassembled WGS sequence"/>
</dbReference>
<protein>
    <submittedName>
        <fullName evidence="1">Uncharacterized protein</fullName>
    </submittedName>
</protein>
<dbReference type="RefSeq" id="WP_036882174.1">
    <property type="nucleotide sequence ID" value="NZ_JRNR01000004.1"/>
</dbReference>
<dbReference type="EMBL" id="JRNR01000004">
    <property type="protein sequence ID" value="KGF50336.1"/>
    <property type="molecule type" value="Genomic_DNA"/>
</dbReference>
<accession>A0A096AUF0</accession>
<proteinExistence type="predicted"/>
<reference evidence="1 2" key="1">
    <citation type="submission" date="2014-07" db="EMBL/GenBank/DDBJ databases">
        <authorList>
            <person name="McCorrison J."/>
            <person name="Sanka R."/>
            <person name="Torralba M."/>
            <person name="Gillis M."/>
            <person name="Haft D.H."/>
            <person name="Methe B."/>
            <person name="Sutton G."/>
            <person name="Nelson K.E."/>
        </authorList>
    </citation>
    <scope>NUCLEOTIDE SEQUENCE [LARGE SCALE GENOMIC DNA]</scope>
    <source>
        <strain evidence="1 2">DNF00882</strain>
    </source>
</reference>
<organism evidence="1 2">
    <name type="scientific">Prevotella disiens DNF00882</name>
    <dbReference type="NCBI Taxonomy" id="1401075"/>
    <lineage>
        <taxon>Bacteria</taxon>
        <taxon>Pseudomonadati</taxon>
        <taxon>Bacteroidota</taxon>
        <taxon>Bacteroidia</taxon>
        <taxon>Bacteroidales</taxon>
        <taxon>Prevotellaceae</taxon>
        <taxon>Prevotella</taxon>
    </lineage>
</organism>
<comment type="caution">
    <text evidence="1">The sequence shown here is derived from an EMBL/GenBank/DDBJ whole genome shotgun (WGS) entry which is preliminary data.</text>
</comment>
<sequence length="96" mass="10928">MEKNYAFVVCVNGKPMKTFKWCCRSEQEMRLQACAMSAGARTFKKTAAVLVYELVGNVYKLCHSCDWSNKWATNDTEFPKEAIYEDGTLKTPSKAQ</sequence>